<dbReference type="PANTHER" id="PTHR32071:SF123">
    <property type="entry name" value="DNA-BINDING TRANSCRIPTIONAL ACTIVATOR HYFR-RELATED"/>
    <property type="match status" value="1"/>
</dbReference>
<protein>
    <submittedName>
        <fullName evidence="6">GAF domain-containing protein</fullName>
    </submittedName>
</protein>
<evidence type="ECO:0000256" key="4">
    <source>
        <dbReference type="ARBA" id="ARBA00023163"/>
    </source>
</evidence>
<evidence type="ECO:0000259" key="5">
    <source>
        <dbReference type="PROSITE" id="PS50045"/>
    </source>
</evidence>
<dbReference type="InterPro" id="IPR029016">
    <property type="entry name" value="GAF-like_dom_sf"/>
</dbReference>
<evidence type="ECO:0000313" key="6">
    <source>
        <dbReference type="EMBL" id="TPV23201.1"/>
    </source>
</evidence>
<dbReference type="Gene3D" id="3.30.450.40">
    <property type="match status" value="1"/>
</dbReference>
<dbReference type="PANTHER" id="PTHR32071">
    <property type="entry name" value="TRANSCRIPTIONAL REGULATORY PROTEIN"/>
    <property type="match status" value="1"/>
</dbReference>
<reference evidence="6 7" key="1">
    <citation type="submission" date="2019-06" db="EMBL/GenBank/DDBJ databases">
        <title>Taxogenomics and systematics of the genus Pantoea.</title>
        <authorList>
            <person name="Tambong J.T."/>
        </authorList>
    </citation>
    <scope>NUCLEOTIDE SEQUENCE [LARGE SCALE GENOMIC DNA]</scope>
    <source>
        <strain evidence="6 7">LMG 2558</strain>
    </source>
</reference>
<evidence type="ECO:0000256" key="1">
    <source>
        <dbReference type="ARBA" id="ARBA00022741"/>
    </source>
</evidence>
<proteinExistence type="predicted"/>
<keyword evidence="1" id="KW-0547">Nucleotide-binding</keyword>
<sequence>MMINAIGIVLCEADKESKQASVYVTHYLQPQVAQREQSRMLLAGSAAQQVMTSGEMLLTHVGPNEEPEDHERSLFHESWRDQSKTLTILPLGFTLKRWGVLKLVQCQFNSLTAANLQVLQQIAERIAIAVDNALACQQIKSLKEKLLYILQEQEFERVGGNRLIPVDVRLIAATNRDLRQMVADRTFRAPWGLACQRISAHL</sequence>
<comment type="caution">
    <text evidence="6">The sequence shown here is derived from an EMBL/GenBank/DDBJ whole genome shotgun (WGS) entry which is preliminary data.</text>
</comment>
<keyword evidence="7" id="KW-1185">Reference proteome</keyword>
<keyword evidence="2" id="KW-0067">ATP-binding</keyword>
<accession>A0ABY2Z471</accession>
<evidence type="ECO:0000256" key="3">
    <source>
        <dbReference type="ARBA" id="ARBA00023015"/>
    </source>
</evidence>
<evidence type="ECO:0000313" key="7">
    <source>
        <dbReference type="Proteomes" id="UP000316142"/>
    </source>
</evidence>
<keyword evidence="4" id="KW-0804">Transcription</keyword>
<dbReference type="Gene3D" id="3.40.50.300">
    <property type="entry name" value="P-loop containing nucleotide triphosphate hydrolases"/>
    <property type="match status" value="1"/>
</dbReference>
<evidence type="ECO:0000256" key="2">
    <source>
        <dbReference type="ARBA" id="ARBA00022840"/>
    </source>
</evidence>
<dbReference type="Pfam" id="PF00158">
    <property type="entry name" value="Sigma54_activat"/>
    <property type="match status" value="1"/>
</dbReference>
<dbReference type="PROSITE" id="PS50045">
    <property type="entry name" value="SIGMA54_INTERACT_4"/>
    <property type="match status" value="1"/>
</dbReference>
<gene>
    <name evidence="6" type="ORF">FJW00_15985</name>
</gene>
<keyword evidence="3" id="KW-0805">Transcription regulation</keyword>
<name>A0ABY2Z471_9GAMM</name>
<dbReference type="EMBL" id="VHIZ01000052">
    <property type="protein sequence ID" value="TPV23201.1"/>
    <property type="molecule type" value="Genomic_DNA"/>
</dbReference>
<organism evidence="6 7">
    <name type="scientific">Pantoea anthophila</name>
    <dbReference type="NCBI Taxonomy" id="470931"/>
    <lineage>
        <taxon>Bacteria</taxon>
        <taxon>Pseudomonadati</taxon>
        <taxon>Pseudomonadota</taxon>
        <taxon>Gammaproteobacteria</taxon>
        <taxon>Enterobacterales</taxon>
        <taxon>Erwiniaceae</taxon>
        <taxon>Pantoea</taxon>
    </lineage>
</organism>
<feature type="domain" description="Sigma-54 factor interaction" evidence="5">
    <location>
        <begin position="141"/>
        <end position="189"/>
    </location>
</feature>
<dbReference type="Proteomes" id="UP000316142">
    <property type="component" value="Unassembled WGS sequence"/>
</dbReference>
<dbReference type="InterPro" id="IPR002078">
    <property type="entry name" value="Sigma_54_int"/>
</dbReference>
<dbReference type="Pfam" id="PF01590">
    <property type="entry name" value="GAF"/>
    <property type="match status" value="1"/>
</dbReference>
<dbReference type="InterPro" id="IPR027417">
    <property type="entry name" value="P-loop_NTPase"/>
</dbReference>
<dbReference type="InterPro" id="IPR003018">
    <property type="entry name" value="GAF"/>
</dbReference>
<dbReference type="SUPFAM" id="SSF55781">
    <property type="entry name" value="GAF domain-like"/>
    <property type="match status" value="1"/>
</dbReference>
<dbReference type="SUPFAM" id="SSF52540">
    <property type="entry name" value="P-loop containing nucleoside triphosphate hydrolases"/>
    <property type="match status" value="1"/>
</dbReference>